<accession>A0A8H3FA03</accession>
<dbReference type="EMBL" id="CAJPDR010000152">
    <property type="protein sequence ID" value="CAF9922151.1"/>
    <property type="molecule type" value="Genomic_DNA"/>
</dbReference>
<organism evidence="2 3">
    <name type="scientific">Alectoria fallacina</name>
    <dbReference type="NCBI Taxonomy" id="1903189"/>
    <lineage>
        <taxon>Eukaryota</taxon>
        <taxon>Fungi</taxon>
        <taxon>Dikarya</taxon>
        <taxon>Ascomycota</taxon>
        <taxon>Pezizomycotina</taxon>
        <taxon>Lecanoromycetes</taxon>
        <taxon>OSLEUM clade</taxon>
        <taxon>Lecanoromycetidae</taxon>
        <taxon>Lecanorales</taxon>
        <taxon>Lecanorineae</taxon>
        <taxon>Parmeliaceae</taxon>
        <taxon>Alectoria</taxon>
    </lineage>
</organism>
<keyword evidence="3" id="KW-1185">Reference proteome</keyword>
<protein>
    <submittedName>
        <fullName evidence="2">Uncharacterized protein</fullName>
    </submittedName>
</protein>
<dbReference type="OrthoDB" id="5407689at2759"/>
<evidence type="ECO:0000256" key="1">
    <source>
        <dbReference type="SAM" id="MobiDB-lite"/>
    </source>
</evidence>
<feature type="region of interest" description="Disordered" evidence="1">
    <location>
        <begin position="121"/>
        <end position="150"/>
    </location>
</feature>
<reference evidence="2" key="1">
    <citation type="submission" date="2021-03" db="EMBL/GenBank/DDBJ databases">
        <authorList>
            <person name="Tagirdzhanova G."/>
        </authorList>
    </citation>
    <scope>NUCLEOTIDE SEQUENCE</scope>
</reference>
<dbReference type="AlphaFoldDB" id="A0A8H3FA03"/>
<name>A0A8H3FA03_9LECA</name>
<evidence type="ECO:0000313" key="3">
    <source>
        <dbReference type="Proteomes" id="UP000664203"/>
    </source>
</evidence>
<feature type="compositionally biased region" description="Basic residues" evidence="1">
    <location>
        <begin position="43"/>
        <end position="56"/>
    </location>
</feature>
<gene>
    <name evidence="2" type="ORF">ALECFALPRED_002030</name>
</gene>
<dbReference type="Proteomes" id="UP000664203">
    <property type="component" value="Unassembled WGS sequence"/>
</dbReference>
<feature type="region of interest" description="Disordered" evidence="1">
    <location>
        <begin position="1"/>
        <end position="81"/>
    </location>
</feature>
<sequence length="161" mass="18321">MENQMLAEATAEGTQPSMESLSLGKQRLSEANPEETPPSNIKKLVRKLTKKVKPSKKKDASPPSEEEQESAEDKLAGFMSRNPNLFVPAEEASTKQASLEIPEPVARVRALSRSQRELERLENPLILDPTPEEEVEEQKRNGETMRQSRTARFRKRLEEYF</sequence>
<evidence type="ECO:0000313" key="2">
    <source>
        <dbReference type="EMBL" id="CAF9922151.1"/>
    </source>
</evidence>
<comment type="caution">
    <text evidence="2">The sequence shown here is derived from an EMBL/GenBank/DDBJ whole genome shotgun (WGS) entry which is preliminary data.</text>
</comment>
<proteinExistence type="predicted"/>